<evidence type="ECO:0000256" key="1">
    <source>
        <dbReference type="ARBA" id="ARBA00022741"/>
    </source>
</evidence>
<dbReference type="Gene3D" id="1.25.40.10">
    <property type="entry name" value="Tetratricopeptide repeat domain"/>
    <property type="match status" value="1"/>
</dbReference>
<keyword evidence="2" id="KW-0067">ATP-binding</keyword>
<dbReference type="GO" id="GO:0005524">
    <property type="term" value="F:ATP binding"/>
    <property type="evidence" value="ECO:0007669"/>
    <property type="project" value="UniProtKB-KW"/>
</dbReference>
<dbReference type="GO" id="GO:0003677">
    <property type="term" value="F:DNA binding"/>
    <property type="evidence" value="ECO:0007669"/>
    <property type="project" value="InterPro"/>
</dbReference>
<dbReference type="InterPro" id="IPR000792">
    <property type="entry name" value="Tscrpt_reg_LuxR_C"/>
</dbReference>
<dbReference type="InterPro" id="IPR036388">
    <property type="entry name" value="WH-like_DNA-bd_sf"/>
</dbReference>
<gene>
    <name evidence="4" type="ORF">ISU07_05420</name>
</gene>
<dbReference type="Gene3D" id="3.40.50.300">
    <property type="entry name" value="P-loop containing nucleotide triphosphate hydrolases"/>
    <property type="match status" value="1"/>
</dbReference>
<dbReference type="Pfam" id="PF13191">
    <property type="entry name" value="AAA_16"/>
    <property type="match status" value="1"/>
</dbReference>
<dbReference type="AlphaFoldDB" id="A0A930V9S3"/>
<dbReference type="Proteomes" id="UP000640489">
    <property type="component" value="Unassembled WGS sequence"/>
</dbReference>
<organism evidence="4 5">
    <name type="scientific">Nocardioides islandensis</name>
    <dbReference type="NCBI Taxonomy" id="433663"/>
    <lineage>
        <taxon>Bacteria</taxon>
        <taxon>Bacillati</taxon>
        <taxon>Actinomycetota</taxon>
        <taxon>Actinomycetes</taxon>
        <taxon>Propionibacteriales</taxon>
        <taxon>Nocardioidaceae</taxon>
        <taxon>Nocardioides</taxon>
    </lineage>
</organism>
<dbReference type="SMART" id="SM00421">
    <property type="entry name" value="HTH_LUXR"/>
    <property type="match status" value="1"/>
</dbReference>
<dbReference type="GO" id="GO:0006355">
    <property type="term" value="P:regulation of DNA-templated transcription"/>
    <property type="evidence" value="ECO:0007669"/>
    <property type="project" value="InterPro"/>
</dbReference>
<evidence type="ECO:0000259" key="3">
    <source>
        <dbReference type="PROSITE" id="PS50043"/>
    </source>
</evidence>
<dbReference type="SUPFAM" id="SSF52540">
    <property type="entry name" value="P-loop containing nucleoside triphosphate hydrolases"/>
    <property type="match status" value="1"/>
</dbReference>
<comment type="caution">
    <text evidence="4">The sequence shown here is derived from an EMBL/GenBank/DDBJ whole genome shotgun (WGS) entry which is preliminary data.</text>
</comment>
<feature type="domain" description="HTH luxR-type" evidence="3">
    <location>
        <begin position="869"/>
        <end position="934"/>
    </location>
</feature>
<keyword evidence="1" id="KW-0547">Nucleotide-binding</keyword>
<evidence type="ECO:0000313" key="5">
    <source>
        <dbReference type="Proteomes" id="UP000640489"/>
    </source>
</evidence>
<evidence type="ECO:0000313" key="4">
    <source>
        <dbReference type="EMBL" id="MBF4762557.1"/>
    </source>
</evidence>
<dbReference type="Gene3D" id="1.10.10.10">
    <property type="entry name" value="Winged helix-like DNA-binding domain superfamily/Winged helix DNA-binding domain"/>
    <property type="match status" value="1"/>
</dbReference>
<keyword evidence="5" id="KW-1185">Reference proteome</keyword>
<dbReference type="PANTHER" id="PTHR16305:SF35">
    <property type="entry name" value="TRANSCRIPTIONAL ACTIVATOR DOMAIN"/>
    <property type="match status" value="1"/>
</dbReference>
<dbReference type="InterPro" id="IPR027417">
    <property type="entry name" value="P-loop_NTPase"/>
</dbReference>
<dbReference type="Pfam" id="PF00196">
    <property type="entry name" value="GerE"/>
    <property type="match status" value="1"/>
</dbReference>
<dbReference type="RefSeq" id="WP_194705652.1">
    <property type="nucleotide sequence ID" value="NZ_JADKPN010000001.1"/>
</dbReference>
<dbReference type="EMBL" id="JADKPN010000001">
    <property type="protein sequence ID" value="MBF4762557.1"/>
    <property type="molecule type" value="Genomic_DNA"/>
</dbReference>
<dbReference type="GO" id="GO:0005737">
    <property type="term" value="C:cytoplasm"/>
    <property type="evidence" value="ECO:0007669"/>
    <property type="project" value="TreeGrafter"/>
</dbReference>
<evidence type="ECO:0000256" key="2">
    <source>
        <dbReference type="ARBA" id="ARBA00022840"/>
    </source>
</evidence>
<dbReference type="CDD" id="cd06170">
    <property type="entry name" value="LuxR_C_like"/>
    <property type="match status" value="1"/>
</dbReference>
<reference evidence="4" key="1">
    <citation type="submission" date="2020-11" db="EMBL/GenBank/DDBJ databases">
        <title>Nocardioides sp. nov., isolated from Soil of Cynanchum wilfordii Hemsley rhizosphere.</title>
        <authorList>
            <person name="Lee J.-S."/>
            <person name="Suh M.K."/>
            <person name="Kim J.-S."/>
        </authorList>
    </citation>
    <scope>NUCLEOTIDE SEQUENCE</scope>
    <source>
        <strain evidence="4">KCTC 19275</strain>
    </source>
</reference>
<accession>A0A930V9S3</accession>
<protein>
    <submittedName>
        <fullName evidence="4">AAA family ATPase</fullName>
    </submittedName>
</protein>
<dbReference type="SUPFAM" id="SSF46894">
    <property type="entry name" value="C-terminal effector domain of the bipartite response regulators"/>
    <property type="match status" value="1"/>
</dbReference>
<sequence length="937" mass="100860">MGTPLRGLFGRDREIEEADAALDAAASGEPRVLLVGGDAGIGKTSLVGVVTDHARSRGFRVLVGHCLDIDDGVALRPVREALRQAVVFRSDEGLPPVTRRLAPYLRGEADAVTVDELALVVAELAAEGPILLVLEDLHWADRSTVDFAVAVARTATGPLCLVLTHRADEVTRRHPFFGALAELGRSPSASRLDLRALDADGIAGIVTSRGLDDAEVTRSVFERSEGNPLYAEELLAAGPDGLPEQLGALLLARADALSDEARGLLRLASAHGSRLDSVLLAEASGLGADAVDACLREAIDANVVRRVGDHLDFRHGLVREAVYDDLMPGERSKAHRRLAEALERTIGSRPAMADLGQLTFHWHAANDVPRAYGAAVRAGLRARTLGIAQAITHLDLALELHSQVPGAEPARADLLWMLARACERNLEFDRTRRLLGEALDELRDDTDPQLAARVYTAYAVFFEELPGHLTHLDALDRALERLGNRPSHERARAFAIRAEWQLHHEHFTAAIADAESAIEIATALDAPEVLYEGLGARGGGYFYRGDYQRGLTDTEAAAAAARRAGLEGEALIFDMERAFMLLSGVDPPAGLRLARETRNEALTRGLPAQAVRAGLEVVHGLIGAGELRQAESMLDELSGDLVTPDLIRGHLARVRLLLLQGRAQAALPLERERMRAVGQWNVLPDLQWLLLHAQVLIANGLVEDAHTVVRDHLVDFAGSDNPQAAAGLAHAAYESALAGRVLGSPAPDLVERADALLASVDDALVLTPITVWSLSLLCARALRAEIHGRPAADRWRAAFDGARTIGDGVALPIRWRLVRALLAEGKRDEARTSLPEVVAEAKAMGMNGVLEDAIRLGRRHRIPVPGDDRPSKLDILTSREREVLDVLATGATNRAIAEKLFISEKTVSVHVTNLLAKLGVTNRTEAAAVARDLAVVE</sequence>
<dbReference type="PRINTS" id="PR00038">
    <property type="entry name" value="HTHLUXR"/>
</dbReference>
<name>A0A930V9S3_9ACTN</name>
<dbReference type="PROSITE" id="PS50043">
    <property type="entry name" value="HTH_LUXR_2"/>
    <property type="match status" value="1"/>
</dbReference>
<dbReference type="PANTHER" id="PTHR16305">
    <property type="entry name" value="TESTICULAR SOLUBLE ADENYLYL CYCLASE"/>
    <property type="match status" value="1"/>
</dbReference>
<dbReference type="PROSITE" id="PS00622">
    <property type="entry name" value="HTH_LUXR_1"/>
    <property type="match status" value="1"/>
</dbReference>
<dbReference type="InterPro" id="IPR011990">
    <property type="entry name" value="TPR-like_helical_dom_sf"/>
</dbReference>
<proteinExistence type="predicted"/>
<dbReference type="GO" id="GO:0004016">
    <property type="term" value="F:adenylate cyclase activity"/>
    <property type="evidence" value="ECO:0007669"/>
    <property type="project" value="TreeGrafter"/>
</dbReference>
<dbReference type="InterPro" id="IPR041664">
    <property type="entry name" value="AAA_16"/>
</dbReference>
<dbReference type="InterPro" id="IPR016032">
    <property type="entry name" value="Sig_transdc_resp-reg_C-effctor"/>
</dbReference>